<reference evidence="1" key="1">
    <citation type="submission" date="2020-07" db="EMBL/GenBank/DDBJ databases">
        <authorList>
            <person name="Tarantini F.S."/>
            <person name="Hong K.W."/>
            <person name="Chan K.G."/>
        </authorList>
    </citation>
    <scope>NUCLEOTIDE SEQUENCE</scope>
    <source>
        <strain evidence="1">32-07</strain>
    </source>
</reference>
<name>A0ABX8QU61_9ACTN</name>
<evidence type="ECO:0000313" key="1">
    <source>
        <dbReference type="EMBL" id="QXJ22303.1"/>
    </source>
</evidence>
<proteinExistence type="predicted"/>
<dbReference type="Proteomes" id="UP001049518">
    <property type="component" value="Chromosome"/>
</dbReference>
<evidence type="ECO:0008006" key="3">
    <source>
        <dbReference type="Google" id="ProtNLM"/>
    </source>
</evidence>
<evidence type="ECO:0000313" key="2">
    <source>
        <dbReference type="Proteomes" id="UP001049518"/>
    </source>
</evidence>
<protein>
    <recommendedName>
        <fullName evidence="3">Glycosyltransferase</fullName>
    </recommendedName>
</protein>
<sequence>MADLRVSVAVMAHPRRIEAARRLRDSHPELGVRIAVDPEPDAPPATLRTSLRAWKAIADDATHHLVVQDDAVLCQDFPSRLAAVVESRPEAPLALFTDWGSRTAHMARLAALAGASWAEAVDVVAPAHSMVLLAGLAREFAAHAEAAAASGAADDAVVLGEFLAGRGLTVHACVPNIVDHSCVPSLLGHDLLMGVRRSVCFADGDDGAPAPWWSSEAFGGLRVTPHFSTRQGGAVCHVRDGDGDRQAHPALDWLASRGIGRHDLAAWFGRDHADSPSAAEVTQAISPVLAFDLWQTAFLYGLCLPARGPGGPEEPPAPGGHAARALATLVPGVVRRVLPEAASHRLARAAAPLLGNAMERGRRTDAGPGVRWSPC</sequence>
<organism evidence="1 2">
    <name type="scientific">Actinomadura graeca</name>
    <dbReference type="NCBI Taxonomy" id="2750812"/>
    <lineage>
        <taxon>Bacteria</taxon>
        <taxon>Bacillati</taxon>
        <taxon>Actinomycetota</taxon>
        <taxon>Actinomycetes</taxon>
        <taxon>Streptosporangiales</taxon>
        <taxon>Thermomonosporaceae</taxon>
        <taxon>Actinomadura</taxon>
    </lineage>
</organism>
<keyword evidence="2" id="KW-1185">Reference proteome</keyword>
<dbReference type="RefSeq" id="WP_231335524.1">
    <property type="nucleotide sequence ID" value="NZ_CP059572.1"/>
</dbReference>
<gene>
    <name evidence="1" type="ORF">AGRA3207_003286</name>
</gene>
<accession>A0ABX8QU61</accession>
<dbReference type="EMBL" id="CP059572">
    <property type="protein sequence ID" value="QXJ22303.1"/>
    <property type="molecule type" value="Genomic_DNA"/>
</dbReference>